<gene>
    <name evidence="2" type="ORF">SNAT2548_LOCUS28143</name>
</gene>
<sequence>MFSRLCLCAVLAALTAASPGLRGLTNTSNSTAAQRSATGCDCSWLARDDCISQDACAVSCRQSHGSPCTAGTPGAPAGAPSNAACQASCDSSFGSCNRWCHIPPGGGPYYTEAEEEALKGQIMQCEGHDDGIPGSRFVPKFLINLIHSGQKYLSTMFSRLCLCAVLAALTAASPGLRGLTNTSNSTAAQRSATGCDCSWLARDDCISQDACAVSCRQSHGSPCTAGTPGAPAGAPSNAACQASCDSSFGSCNRWCHIPPGGGPYYTEAEEEALKGQIMQCEGACTVTRGTCYGNC</sequence>
<dbReference type="AlphaFoldDB" id="A0A812STS0"/>
<evidence type="ECO:0000313" key="3">
    <source>
        <dbReference type="Proteomes" id="UP000604046"/>
    </source>
</evidence>
<keyword evidence="3" id="KW-1185">Reference proteome</keyword>
<organism evidence="2 3">
    <name type="scientific">Symbiodinium natans</name>
    <dbReference type="NCBI Taxonomy" id="878477"/>
    <lineage>
        <taxon>Eukaryota</taxon>
        <taxon>Sar</taxon>
        <taxon>Alveolata</taxon>
        <taxon>Dinophyceae</taxon>
        <taxon>Suessiales</taxon>
        <taxon>Symbiodiniaceae</taxon>
        <taxon>Symbiodinium</taxon>
    </lineage>
</organism>
<dbReference type="EMBL" id="CAJNDS010002505">
    <property type="protein sequence ID" value="CAE7502484.1"/>
    <property type="molecule type" value="Genomic_DNA"/>
</dbReference>
<accession>A0A812STS0</accession>
<dbReference type="Proteomes" id="UP000604046">
    <property type="component" value="Unassembled WGS sequence"/>
</dbReference>
<reference evidence="2" key="1">
    <citation type="submission" date="2021-02" db="EMBL/GenBank/DDBJ databases">
        <authorList>
            <person name="Dougan E. K."/>
            <person name="Rhodes N."/>
            <person name="Thang M."/>
            <person name="Chan C."/>
        </authorList>
    </citation>
    <scope>NUCLEOTIDE SEQUENCE</scope>
</reference>
<evidence type="ECO:0000313" key="2">
    <source>
        <dbReference type="EMBL" id="CAE7502484.1"/>
    </source>
</evidence>
<keyword evidence="1" id="KW-0732">Signal</keyword>
<name>A0A812STS0_9DINO</name>
<feature type="chain" id="PRO_5032581369" evidence="1">
    <location>
        <begin position="18"/>
        <end position="295"/>
    </location>
</feature>
<proteinExistence type="predicted"/>
<evidence type="ECO:0000256" key="1">
    <source>
        <dbReference type="SAM" id="SignalP"/>
    </source>
</evidence>
<comment type="caution">
    <text evidence="2">The sequence shown here is derived from an EMBL/GenBank/DDBJ whole genome shotgun (WGS) entry which is preliminary data.</text>
</comment>
<dbReference type="OrthoDB" id="428369at2759"/>
<feature type="signal peptide" evidence="1">
    <location>
        <begin position="1"/>
        <end position="17"/>
    </location>
</feature>
<protein>
    <submittedName>
        <fullName evidence="2">Uncharacterized protein</fullName>
    </submittedName>
</protein>